<reference evidence="11 12" key="1">
    <citation type="journal article" date="2015" name="Genome Announc.">
        <title>Draft Genome Sequence of Burkholderia sp. Strain PML1(12), an Ectomycorrhizosphere-Inhabiting Bacterium with Effective Mineral-Weathering Ability.</title>
        <authorList>
            <person name="Uroz S."/>
            <person name="Oger P."/>
        </authorList>
    </citation>
    <scope>NUCLEOTIDE SEQUENCE [LARGE SCALE GENOMIC DNA]</scope>
    <source>
        <strain evidence="12">PML1(12)</strain>
    </source>
</reference>
<dbReference type="RefSeq" id="WP_047896156.1">
    <property type="nucleotide sequence ID" value="NZ_AEJF01000185.1"/>
</dbReference>
<keyword evidence="4 7" id="KW-0663">Pyridoxal phosphate</keyword>
<dbReference type="PIRSF" id="PIRSF000524">
    <property type="entry name" value="SPT"/>
    <property type="match status" value="1"/>
</dbReference>
<feature type="domain" description="Aminotransferase class V" evidence="10">
    <location>
        <begin position="56"/>
        <end position="276"/>
    </location>
</feature>
<dbReference type="GO" id="GO:0047304">
    <property type="term" value="F:2-aminoethylphosphonate-pyruvate transaminase activity"/>
    <property type="evidence" value="ECO:0007669"/>
    <property type="project" value="UniProtKB-UniRule"/>
</dbReference>
<evidence type="ECO:0000256" key="8">
    <source>
        <dbReference type="PIRSR" id="PIRSR000524-1"/>
    </source>
</evidence>
<comment type="function">
    <text evidence="7">Involved in phosphonate degradation.</text>
</comment>
<dbReference type="Gene3D" id="3.90.1150.10">
    <property type="entry name" value="Aspartate Aminotransferase, domain 1"/>
    <property type="match status" value="1"/>
</dbReference>
<proteinExistence type="inferred from homology"/>
<evidence type="ECO:0000259" key="10">
    <source>
        <dbReference type="Pfam" id="PF00266"/>
    </source>
</evidence>
<evidence type="ECO:0000256" key="6">
    <source>
        <dbReference type="ARBA" id="ARBA00049460"/>
    </source>
</evidence>
<dbReference type="SUPFAM" id="SSF53383">
    <property type="entry name" value="PLP-dependent transferases"/>
    <property type="match status" value="1"/>
</dbReference>
<dbReference type="EMBL" id="AEJF01000185">
    <property type="protein sequence ID" value="KLU22258.1"/>
    <property type="molecule type" value="Genomic_DNA"/>
</dbReference>
<dbReference type="AlphaFoldDB" id="A0A0J1FR78"/>
<dbReference type="InterPro" id="IPR000192">
    <property type="entry name" value="Aminotrans_V_dom"/>
</dbReference>
<evidence type="ECO:0000256" key="1">
    <source>
        <dbReference type="ARBA" id="ARBA00001933"/>
    </source>
</evidence>
<gene>
    <name evidence="7" type="primary">phnW</name>
    <name evidence="11" type="ORF">EOS_31725</name>
</gene>
<comment type="caution">
    <text evidence="11">The sequence shown here is derived from an EMBL/GenBank/DDBJ whole genome shotgun (WGS) entry which is preliminary data.</text>
</comment>
<evidence type="ECO:0000256" key="5">
    <source>
        <dbReference type="ARBA" id="ARBA00023317"/>
    </source>
</evidence>
<evidence type="ECO:0000256" key="4">
    <source>
        <dbReference type="ARBA" id="ARBA00022898"/>
    </source>
</evidence>
<comment type="cofactor">
    <cofactor evidence="1 7 9">
        <name>pyridoxal 5'-phosphate</name>
        <dbReference type="ChEBI" id="CHEBI:597326"/>
    </cofactor>
</comment>
<evidence type="ECO:0000313" key="11">
    <source>
        <dbReference type="EMBL" id="KLU22258.1"/>
    </source>
</evidence>
<name>A0A0J1FR78_9BURK</name>
<accession>A0A0J1FR78</accession>
<feature type="modified residue" description="N6-(pyridoxal phosphate)lysine" evidence="7 9">
    <location>
        <position position="187"/>
    </location>
</feature>
<dbReference type="Proteomes" id="UP000035963">
    <property type="component" value="Unassembled WGS sequence"/>
</dbReference>
<dbReference type="InterPro" id="IPR015421">
    <property type="entry name" value="PyrdxlP-dep_Trfase_major"/>
</dbReference>
<evidence type="ECO:0000256" key="9">
    <source>
        <dbReference type="PIRSR" id="PIRSR000524-50"/>
    </source>
</evidence>
<keyword evidence="2 7" id="KW-0032">Aminotransferase</keyword>
<feature type="binding site" evidence="8">
    <location>
        <position position="328"/>
    </location>
    <ligand>
        <name>substrate</name>
    </ligand>
</feature>
<dbReference type="HAMAP" id="MF_01376">
    <property type="entry name" value="PhnW_aminotrans_5"/>
    <property type="match status" value="1"/>
</dbReference>
<dbReference type="Pfam" id="PF00266">
    <property type="entry name" value="Aminotran_5"/>
    <property type="match status" value="1"/>
</dbReference>
<evidence type="ECO:0000313" key="12">
    <source>
        <dbReference type="Proteomes" id="UP000035963"/>
    </source>
</evidence>
<evidence type="ECO:0000256" key="3">
    <source>
        <dbReference type="ARBA" id="ARBA00022679"/>
    </source>
</evidence>
<keyword evidence="12" id="KW-1185">Reference proteome</keyword>
<dbReference type="PANTHER" id="PTHR42778">
    <property type="entry name" value="2-AMINOETHYLPHOSPHONATE--PYRUVATE TRANSAMINASE"/>
    <property type="match status" value="1"/>
</dbReference>
<sequence length="352" mass="37962">MLLLNPGPVTLTERVRNSLLQTDLCHREPEFFDLQDEARSRLLAAYALDPAVWTAVLMTGTGTAAVESMVAGMVPEGGRLLIVENGVYGERIAQIARQYRIDHEVVKYAWMEAPDTDAIIRKLDGFTNVAIIHHETTTGRLNEIDRLSAACKARGIGLLLDGVSSFGAEHIDFDGGGITAVAATANKCLHGVPGAAFVIAKRDALKHAASRTYYLGITRLAKLQDERNTPFTPSVHAYYALVEALREFEEEGGLPARHARYAALAEQARAGLAALGIEGALPAGESSVVLRAYRLPAGMTYPVLHDSLKTEGFVIYAGQGGLSNELFRISTMGALTTCDIDRLLGSIATMLR</sequence>
<evidence type="ECO:0000256" key="7">
    <source>
        <dbReference type="HAMAP-Rule" id="MF_01376"/>
    </source>
</evidence>
<protein>
    <recommendedName>
        <fullName evidence="7">2-aminoethylphosphonate--pyruvate transaminase</fullName>
        <ecNumber evidence="7">2.6.1.37</ecNumber>
    </recommendedName>
    <alternativeName>
        <fullName evidence="7">2-aminoethylphosphonate aminotransferase</fullName>
    </alternativeName>
    <alternativeName>
        <fullName evidence="7">AEP transaminase</fullName>
        <shortName evidence="7">AEPT</shortName>
    </alternativeName>
</protein>
<comment type="subunit">
    <text evidence="7">Homodimer.</text>
</comment>
<keyword evidence="5 7" id="KW-0670">Pyruvate</keyword>
<dbReference type="PATRIC" id="fig|908627.4.peg.7072"/>
<comment type="catalytic activity">
    <reaction evidence="6 7">
        <text>(2-aminoethyl)phosphonate + pyruvate = phosphonoacetaldehyde + L-alanine</text>
        <dbReference type="Rhea" id="RHEA:17021"/>
        <dbReference type="ChEBI" id="CHEBI:15361"/>
        <dbReference type="ChEBI" id="CHEBI:57418"/>
        <dbReference type="ChEBI" id="CHEBI:57972"/>
        <dbReference type="ChEBI" id="CHEBI:58383"/>
        <dbReference type="EC" id="2.6.1.37"/>
    </reaction>
</comment>
<dbReference type="GO" id="GO:0019700">
    <property type="term" value="P:organic phosphonate catabolic process"/>
    <property type="evidence" value="ECO:0007669"/>
    <property type="project" value="InterPro"/>
</dbReference>
<dbReference type="OrthoDB" id="9766472at2"/>
<organism evidence="11 12">
    <name type="scientific">Caballeronia mineralivorans PML1(12)</name>
    <dbReference type="NCBI Taxonomy" id="908627"/>
    <lineage>
        <taxon>Bacteria</taxon>
        <taxon>Pseudomonadati</taxon>
        <taxon>Pseudomonadota</taxon>
        <taxon>Betaproteobacteria</taxon>
        <taxon>Burkholderiales</taxon>
        <taxon>Burkholderiaceae</taxon>
        <taxon>Caballeronia</taxon>
    </lineage>
</organism>
<evidence type="ECO:0000256" key="2">
    <source>
        <dbReference type="ARBA" id="ARBA00022576"/>
    </source>
</evidence>
<dbReference type="PANTHER" id="PTHR42778:SF1">
    <property type="entry name" value="2-AMINOETHYLPHOSPHONATE--PYRUVATE TRANSAMINASE"/>
    <property type="match status" value="1"/>
</dbReference>
<dbReference type="Gene3D" id="3.40.640.10">
    <property type="entry name" value="Type I PLP-dependent aspartate aminotransferase-like (Major domain)"/>
    <property type="match status" value="1"/>
</dbReference>
<dbReference type="EC" id="2.6.1.37" evidence="7"/>
<dbReference type="InterPro" id="IPR024169">
    <property type="entry name" value="SP_NH2Trfase/AEP_transaminase"/>
</dbReference>
<dbReference type="InterPro" id="IPR015422">
    <property type="entry name" value="PyrdxlP-dep_Trfase_small"/>
</dbReference>
<dbReference type="InterPro" id="IPR012703">
    <property type="entry name" value="NH2EtPonate_pyrv_transaminase"/>
</dbReference>
<keyword evidence="3 7" id="KW-0808">Transferase</keyword>
<comment type="similarity">
    <text evidence="7">Belongs to the class-V pyridoxal-phosphate-dependent aminotransferase family. PhnW subfamily.</text>
</comment>
<dbReference type="InterPro" id="IPR015424">
    <property type="entry name" value="PyrdxlP-dep_Trfase"/>
</dbReference>